<evidence type="ECO:0000313" key="6">
    <source>
        <dbReference type="EMBL" id="NBZ89629.1"/>
    </source>
</evidence>
<keyword evidence="2" id="KW-0238">DNA-binding</keyword>
<dbReference type="InterPro" id="IPR011006">
    <property type="entry name" value="CheY-like_superfamily"/>
</dbReference>
<protein>
    <submittedName>
        <fullName evidence="6">Response regulator</fullName>
    </submittedName>
</protein>
<gene>
    <name evidence="6" type="ORF">GV832_18730</name>
</gene>
<dbReference type="SUPFAM" id="SSF46894">
    <property type="entry name" value="C-terminal effector domain of the bipartite response regulators"/>
    <property type="match status" value="1"/>
</dbReference>
<evidence type="ECO:0000259" key="5">
    <source>
        <dbReference type="PROSITE" id="PS50110"/>
    </source>
</evidence>
<feature type="modified residue" description="4-aspartylphosphate" evidence="3">
    <location>
        <position position="53"/>
    </location>
</feature>
<dbReference type="InterPro" id="IPR001789">
    <property type="entry name" value="Sig_transdc_resp-reg_receiver"/>
</dbReference>
<dbReference type="GO" id="GO:0000160">
    <property type="term" value="P:phosphorelay signal transduction system"/>
    <property type="evidence" value="ECO:0007669"/>
    <property type="project" value="InterPro"/>
</dbReference>
<keyword evidence="1 3" id="KW-0597">Phosphoprotein</keyword>
<feature type="domain" description="Response regulatory" evidence="5">
    <location>
        <begin position="2"/>
        <end position="118"/>
    </location>
</feature>
<dbReference type="GO" id="GO:0003677">
    <property type="term" value="F:DNA binding"/>
    <property type="evidence" value="ECO:0007669"/>
    <property type="project" value="UniProtKB-KW"/>
</dbReference>
<dbReference type="Proteomes" id="UP001193501">
    <property type="component" value="Unassembled WGS sequence"/>
</dbReference>
<dbReference type="CDD" id="cd17535">
    <property type="entry name" value="REC_NarL-like"/>
    <property type="match status" value="1"/>
</dbReference>
<evidence type="ECO:0000256" key="3">
    <source>
        <dbReference type="PROSITE-ProRule" id="PRU00169"/>
    </source>
</evidence>
<dbReference type="InterPro" id="IPR051015">
    <property type="entry name" value="EvgA-like"/>
</dbReference>
<dbReference type="RefSeq" id="WP_168776427.1">
    <property type="nucleotide sequence ID" value="NZ_JAABNR010000027.1"/>
</dbReference>
<dbReference type="AlphaFoldDB" id="A0AAE5BX64"/>
<dbReference type="SMART" id="SM00421">
    <property type="entry name" value="HTH_LUXR"/>
    <property type="match status" value="1"/>
</dbReference>
<dbReference type="InterPro" id="IPR016032">
    <property type="entry name" value="Sig_transdc_resp-reg_C-effctor"/>
</dbReference>
<reference evidence="6" key="1">
    <citation type="submission" date="2020-01" db="EMBL/GenBank/DDBJ databases">
        <authorList>
            <person name="Chen W.-M."/>
        </authorList>
    </citation>
    <scope>NUCLEOTIDE SEQUENCE</scope>
    <source>
        <strain evidence="6">CYK-10</strain>
    </source>
</reference>
<evidence type="ECO:0000259" key="4">
    <source>
        <dbReference type="PROSITE" id="PS50043"/>
    </source>
</evidence>
<dbReference type="GO" id="GO:0006355">
    <property type="term" value="P:regulation of DNA-templated transcription"/>
    <property type="evidence" value="ECO:0007669"/>
    <property type="project" value="InterPro"/>
</dbReference>
<dbReference type="Pfam" id="PF00196">
    <property type="entry name" value="GerE"/>
    <property type="match status" value="1"/>
</dbReference>
<dbReference type="PANTHER" id="PTHR45566:SF2">
    <property type="entry name" value="NARL SUBFAMILY"/>
    <property type="match status" value="1"/>
</dbReference>
<keyword evidence="7" id="KW-1185">Reference proteome</keyword>
<dbReference type="Gene3D" id="3.40.50.2300">
    <property type="match status" value="1"/>
</dbReference>
<dbReference type="PROSITE" id="PS50110">
    <property type="entry name" value="RESPONSE_REGULATORY"/>
    <property type="match status" value="1"/>
</dbReference>
<dbReference type="InterPro" id="IPR000792">
    <property type="entry name" value="Tscrpt_reg_LuxR_C"/>
</dbReference>
<comment type="caution">
    <text evidence="6">The sequence shown here is derived from an EMBL/GenBank/DDBJ whole genome shotgun (WGS) entry which is preliminary data.</text>
</comment>
<evidence type="ECO:0000256" key="1">
    <source>
        <dbReference type="ARBA" id="ARBA00022553"/>
    </source>
</evidence>
<organism evidence="6 7">
    <name type="scientific">Stagnihabitans tardus</name>
    <dbReference type="NCBI Taxonomy" id="2699202"/>
    <lineage>
        <taxon>Bacteria</taxon>
        <taxon>Pseudomonadati</taxon>
        <taxon>Pseudomonadota</taxon>
        <taxon>Alphaproteobacteria</taxon>
        <taxon>Rhodobacterales</taxon>
        <taxon>Paracoccaceae</taxon>
        <taxon>Stagnihabitans</taxon>
    </lineage>
</organism>
<dbReference type="PROSITE" id="PS50043">
    <property type="entry name" value="HTH_LUXR_2"/>
    <property type="match status" value="1"/>
</dbReference>
<dbReference type="SUPFAM" id="SSF52172">
    <property type="entry name" value="CheY-like"/>
    <property type="match status" value="1"/>
</dbReference>
<dbReference type="InterPro" id="IPR058245">
    <property type="entry name" value="NreC/VraR/RcsB-like_REC"/>
</dbReference>
<name>A0AAE5BX64_9RHOB</name>
<feature type="domain" description="HTH luxR-type" evidence="4">
    <location>
        <begin position="137"/>
        <end position="202"/>
    </location>
</feature>
<dbReference type="PANTHER" id="PTHR45566">
    <property type="entry name" value="HTH-TYPE TRANSCRIPTIONAL REGULATOR YHJB-RELATED"/>
    <property type="match status" value="1"/>
</dbReference>
<dbReference type="PRINTS" id="PR00038">
    <property type="entry name" value="HTHLUXR"/>
</dbReference>
<dbReference type="SMART" id="SM00448">
    <property type="entry name" value="REC"/>
    <property type="match status" value="1"/>
</dbReference>
<sequence>MRILLADDQELVRGAIAAFLTQEPDFVVETAHDLEAALDLLRSAAPFDLVLLDYMMPGMNRLGGLQAVKALAPRVPVAILSGVAPHVVAEQAVAAGAAGFLPKTMSTRSLLAAVRFMAAGETYLPLTLTTQRDSALQELGSAQLTPREMDVLKRLTQGLANKEIARELGLQEVTVKLHVKTLYRKIGAKNRTQAALLAREAGLE</sequence>
<accession>A0AAE5BX64</accession>
<evidence type="ECO:0000313" key="7">
    <source>
        <dbReference type="Proteomes" id="UP001193501"/>
    </source>
</evidence>
<dbReference type="Pfam" id="PF00072">
    <property type="entry name" value="Response_reg"/>
    <property type="match status" value="1"/>
</dbReference>
<dbReference type="EMBL" id="JAABNR010000027">
    <property type="protein sequence ID" value="NBZ89629.1"/>
    <property type="molecule type" value="Genomic_DNA"/>
</dbReference>
<evidence type="ECO:0000256" key="2">
    <source>
        <dbReference type="ARBA" id="ARBA00023125"/>
    </source>
</evidence>
<proteinExistence type="predicted"/>
<dbReference type="CDD" id="cd06170">
    <property type="entry name" value="LuxR_C_like"/>
    <property type="match status" value="1"/>
</dbReference>